<reference evidence="3" key="1">
    <citation type="submission" date="2025-08" db="UniProtKB">
        <authorList>
            <consortium name="RefSeq"/>
        </authorList>
    </citation>
    <scope>IDENTIFICATION</scope>
    <source>
        <tissue evidence="3">Whole sample</tissue>
    </source>
</reference>
<protein>
    <submittedName>
        <fullName evidence="3">PiggyBac transposable element-derived protein 4-like</fullName>
    </submittedName>
</protein>
<dbReference type="Proteomes" id="UP000694844">
    <property type="component" value="Chromosome 6"/>
</dbReference>
<sequence length="327" mass="37289">MESDGDITDILTSGEEDLSIDNDNVEMQGADIPIRQPNPWFSVVDKETFELNVDRGFNEEFGPCGFEANFLPIDYLEKFLKTDDADIIDLIVDETNRYATQSQGIENPGPHARSNAWKPVTSPEMRAFFGIILAMGIVRKPTIESYWETTGLSATPQFRDIMSRNRFQSILRYLHCNDNLTAVPRGNPGYDPLHKVSPVIDFFNETFHNNYRLAQNIAVDERIVGFKGRHVLKQYISNKKAHRWGAKLWVLAESNTGYTHQVSVYKGRINTERHPHGKGYKVVMDLVRPHFDKNHHVTMDNWFTSPKLETTEMGMPAEAGSRASLIL</sequence>
<dbReference type="OrthoDB" id="9985837at2759"/>
<organism evidence="2 3">
    <name type="scientific">Crassostrea virginica</name>
    <name type="common">Eastern oyster</name>
    <dbReference type="NCBI Taxonomy" id="6565"/>
    <lineage>
        <taxon>Eukaryota</taxon>
        <taxon>Metazoa</taxon>
        <taxon>Spiralia</taxon>
        <taxon>Lophotrochozoa</taxon>
        <taxon>Mollusca</taxon>
        <taxon>Bivalvia</taxon>
        <taxon>Autobranchia</taxon>
        <taxon>Pteriomorphia</taxon>
        <taxon>Ostreida</taxon>
        <taxon>Ostreoidea</taxon>
        <taxon>Ostreidae</taxon>
        <taxon>Crassostrea</taxon>
    </lineage>
</organism>
<evidence type="ECO:0000259" key="1">
    <source>
        <dbReference type="Pfam" id="PF13843"/>
    </source>
</evidence>
<evidence type="ECO:0000313" key="3">
    <source>
        <dbReference type="RefSeq" id="XP_022290440.1"/>
    </source>
</evidence>
<gene>
    <name evidence="3" type="primary">LOC111102082</name>
</gene>
<dbReference type="PANTHER" id="PTHR46599">
    <property type="entry name" value="PIGGYBAC TRANSPOSABLE ELEMENT-DERIVED PROTEIN 4"/>
    <property type="match status" value="1"/>
</dbReference>
<dbReference type="GeneID" id="111102082"/>
<proteinExistence type="predicted"/>
<feature type="domain" description="PiggyBac transposable element-derived protein" evidence="1">
    <location>
        <begin position="72"/>
        <end position="308"/>
    </location>
</feature>
<dbReference type="AlphaFoldDB" id="A0A8B8AGY7"/>
<dbReference type="InterPro" id="IPR029526">
    <property type="entry name" value="PGBD"/>
</dbReference>
<dbReference type="PANTHER" id="PTHR46599:SF3">
    <property type="entry name" value="PIGGYBAC TRANSPOSABLE ELEMENT-DERIVED PROTEIN 4"/>
    <property type="match status" value="1"/>
</dbReference>
<dbReference type="Pfam" id="PF13843">
    <property type="entry name" value="DDE_Tnp_1_7"/>
    <property type="match status" value="1"/>
</dbReference>
<dbReference type="KEGG" id="cvn:111102082"/>
<dbReference type="RefSeq" id="XP_022290440.1">
    <property type="nucleotide sequence ID" value="XM_022434732.1"/>
</dbReference>
<accession>A0A8B8AGY7</accession>
<keyword evidence="2" id="KW-1185">Reference proteome</keyword>
<name>A0A8B8AGY7_CRAVI</name>
<evidence type="ECO:0000313" key="2">
    <source>
        <dbReference type="Proteomes" id="UP000694844"/>
    </source>
</evidence>